<evidence type="ECO:0008006" key="3">
    <source>
        <dbReference type="Google" id="ProtNLM"/>
    </source>
</evidence>
<dbReference type="RefSeq" id="WP_048717759.1">
    <property type="nucleotide sequence ID" value="NZ_JBBMFN010000001.1"/>
</dbReference>
<dbReference type="PROSITE" id="PS51257">
    <property type="entry name" value="PROKAR_LIPOPROTEIN"/>
    <property type="match status" value="1"/>
</dbReference>
<comment type="caution">
    <text evidence="1">The sequence shown here is derived from an EMBL/GenBank/DDBJ whole genome shotgun (WGS) entry which is preliminary data.</text>
</comment>
<dbReference type="Proteomes" id="UP001465426">
    <property type="component" value="Unassembled WGS sequence"/>
</dbReference>
<organism evidence="1 2">
    <name type="scientific">Niallia hominis</name>
    <dbReference type="NCBI Taxonomy" id="3133173"/>
    <lineage>
        <taxon>Bacteria</taxon>
        <taxon>Bacillati</taxon>
        <taxon>Bacillota</taxon>
        <taxon>Bacilli</taxon>
        <taxon>Bacillales</taxon>
        <taxon>Bacillaceae</taxon>
        <taxon>Niallia</taxon>
    </lineage>
</organism>
<protein>
    <recommendedName>
        <fullName evidence="3">Lipoprotein</fullName>
    </recommendedName>
</protein>
<dbReference type="EMBL" id="JBBMFN010000001">
    <property type="protein sequence ID" value="MEQ2464290.1"/>
    <property type="molecule type" value="Genomic_DNA"/>
</dbReference>
<keyword evidence="2" id="KW-1185">Reference proteome</keyword>
<reference evidence="1 2" key="1">
    <citation type="submission" date="2024-03" db="EMBL/GenBank/DDBJ databases">
        <title>Human intestinal bacterial collection.</title>
        <authorList>
            <person name="Pauvert C."/>
            <person name="Hitch T.C.A."/>
            <person name="Clavel T."/>
        </authorList>
    </citation>
    <scope>NUCLEOTIDE SEQUENCE [LARGE SCALE GENOMIC DNA]</scope>
    <source>
        <strain evidence="1 2">CLA-SR-H024</strain>
    </source>
</reference>
<evidence type="ECO:0000313" key="1">
    <source>
        <dbReference type="EMBL" id="MEQ2464290.1"/>
    </source>
</evidence>
<accession>A0ABV1ET68</accession>
<sequence>MKKIRMICIPAFLLLTGCGDDVPDPEVKTNKEAATYSAIPTAADVQASFSPTAKEEFDVRHIVKGNKVFVECKVRDYSFREDSNGKLGKIVLEINGEKKEYSSAAFVIEGLKTGKHTMNLSVMDVASKTTKFKKSFQVMIKE</sequence>
<evidence type="ECO:0000313" key="2">
    <source>
        <dbReference type="Proteomes" id="UP001465426"/>
    </source>
</evidence>
<gene>
    <name evidence="1" type="ORF">WMO63_01235</name>
</gene>
<proteinExistence type="predicted"/>
<name>A0ABV1ET68_9BACI</name>